<dbReference type="Pfam" id="PF00622">
    <property type="entry name" value="SPRY"/>
    <property type="match status" value="1"/>
</dbReference>
<keyword evidence="3" id="KW-0862">Zinc</keyword>
<dbReference type="InterPro" id="IPR003879">
    <property type="entry name" value="Butyrophylin_SPRY"/>
</dbReference>
<evidence type="ECO:0000256" key="4">
    <source>
        <dbReference type="SAM" id="SignalP"/>
    </source>
</evidence>
<evidence type="ECO:0000256" key="3">
    <source>
        <dbReference type="ARBA" id="ARBA00022833"/>
    </source>
</evidence>
<organism evidence="6 7">
    <name type="scientific">Xiphophorus maculatus</name>
    <name type="common">Southern platyfish</name>
    <name type="synonym">Platypoecilus maculatus</name>
    <dbReference type="NCBI Taxonomy" id="8083"/>
    <lineage>
        <taxon>Eukaryota</taxon>
        <taxon>Metazoa</taxon>
        <taxon>Chordata</taxon>
        <taxon>Craniata</taxon>
        <taxon>Vertebrata</taxon>
        <taxon>Euteleostomi</taxon>
        <taxon>Actinopterygii</taxon>
        <taxon>Neopterygii</taxon>
        <taxon>Teleostei</taxon>
        <taxon>Neoteleostei</taxon>
        <taxon>Acanthomorphata</taxon>
        <taxon>Ovalentaria</taxon>
        <taxon>Atherinomorphae</taxon>
        <taxon>Cyprinodontiformes</taxon>
        <taxon>Poeciliidae</taxon>
        <taxon>Poeciliinae</taxon>
        <taxon>Xiphophorus</taxon>
    </lineage>
</organism>
<reference evidence="6" key="3">
    <citation type="submission" date="2025-08" db="UniProtKB">
        <authorList>
            <consortium name="Ensembl"/>
        </authorList>
    </citation>
    <scope>IDENTIFICATION</scope>
    <source>
        <strain evidence="6">JP 163 A</strain>
    </source>
</reference>
<name>A0A3B5PSW2_XIPMA</name>
<dbReference type="InterPro" id="IPR001870">
    <property type="entry name" value="B30.2/SPRY"/>
</dbReference>
<keyword evidence="4" id="KW-0732">Signal</keyword>
<dbReference type="InParanoid" id="A0A3B5PSW2"/>
<reference evidence="7" key="2">
    <citation type="journal article" date="2013" name="Nat. Genet.">
        <title>The genome of the platyfish, Xiphophorus maculatus, provides insights into evolutionary adaptation and several complex traits.</title>
        <authorList>
            <person name="Schartl M."/>
            <person name="Walter R.B."/>
            <person name="Shen Y."/>
            <person name="Garcia T."/>
            <person name="Catchen J."/>
            <person name="Amores A."/>
            <person name="Braasch I."/>
            <person name="Chalopin D."/>
            <person name="Volff J.N."/>
            <person name="Lesch K.P."/>
            <person name="Bisazza A."/>
            <person name="Minx P."/>
            <person name="Hillier L."/>
            <person name="Wilson R.K."/>
            <person name="Fuerstenberg S."/>
            <person name="Boore J."/>
            <person name="Searle S."/>
            <person name="Postlethwait J.H."/>
            <person name="Warren W.C."/>
        </authorList>
    </citation>
    <scope>NUCLEOTIDE SEQUENCE [LARGE SCALE GENOMIC DNA]</scope>
    <source>
        <strain evidence="7">JP 163 A</strain>
    </source>
</reference>
<feature type="signal peptide" evidence="4">
    <location>
        <begin position="1"/>
        <end position="22"/>
    </location>
</feature>
<dbReference type="PANTHER" id="PTHR25465">
    <property type="entry name" value="B-BOX DOMAIN CONTAINING"/>
    <property type="match status" value="1"/>
</dbReference>
<dbReference type="CDD" id="cd16040">
    <property type="entry name" value="SPRY_PRY_SNTX"/>
    <property type="match status" value="1"/>
</dbReference>
<dbReference type="SMART" id="SM00449">
    <property type="entry name" value="SPRY"/>
    <property type="match status" value="1"/>
</dbReference>
<reference evidence="6" key="4">
    <citation type="submission" date="2025-09" db="UniProtKB">
        <authorList>
            <consortium name="Ensembl"/>
        </authorList>
    </citation>
    <scope>IDENTIFICATION</scope>
    <source>
        <strain evidence="6">JP 163 A</strain>
    </source>
</reference>
<dbReference type="AlphaFoldDB" id="A0A3B5PSW2"/>
<dbReference type="InterPro" id="IPR006574">
    <property type="entry name" value="PRY"/>
</dbReference>
<evidence type="ECO:0000256" key="2">
    <source>
        <dbReference type="ARBA" id="ARBA00022771"/>
    </source>
</evidence>
<dbReference type="GeneTree" id="ENSGT01150000286899"/>
<dbReference type="Ensembl" id="ENSXMAT00000029163.1">
    <property type="protein sequence ID" value="ENSXMAP00000022813.1"/>
    <property type="gene ID" value="ENSXMAG00000027302.1"/>
</dbReference>
<protein>
    <recommendedName>
        <fullName evidence="5">B30.2/SPRY domain-containing protein</fullName>
    </recommendedName>
</protein>
<proteinExistence type="predicted"/>
<dbReference type="PROSITE" id="PS50188">
    <property type="entry name" value="B302_SPRY"/>
    <property type="match status" value="1"/>
</dbReference>
<dbReference type="GO" id="GO:0005737">
    <property type="term" value="C:cytoplasm"/>
    <property type="evidence" value="ECO:0007669"/>
    <property type="project" value="UniProtKB-ARBA"/>
</dbReference>
<dbReference type="InterPro" id="IPR003877">
    <property type="entry name" value="SPRY_dom"/>
</dbReference>
<dbReference type="InterPro" id="IPR051051">
    <property type="entry name" value="E3_ubiq-ligase_TRIM/RNF"/>
</dbReference>
<dbReference type="OMA" id="CHNETRT"/>
<evidence type="ECO:0000256" key="1">
    <source>
        <dbReference type="ARBA" id="ARBA00022723"/>
    </source>
</evidence>
<reference evidence="7" key="1">
    <citation type="submission" date="2012-01" db="EMBL/GenBank/DDBJ databases">
        <authorList>
            <person name="Walter R."/>
            <person name="Schartl M."/>
            <person name="Warren W."/>
        </authorList>
    </citation>
    <scope>NUCLEOTIDE SEQUENCE [LARGE SCALE GENOMIC DNA]</scope>
    <source>
        <strain evidence="7">JP 163 A</strain>
    </source>
</reference>
<keyword evidence="2" id="KW-0863">Zinc-finger</keyword>
<dbReference type="Proteomes" id="UP000002852">
    <property type="component" value="Unassembled WGS sequence"/>
</dbReference>
<sequence length="219" mass="24610">TVEKCFISSILILCAVQSFISGVVQESKIITNCRWIVVFISSLDSVQLKIDANTVSKYLKVSEQNRRVTNGEADVPYPDDPARFDHPQLLCENKLEGRCYWEVKWKGAVFISVSYKNIQRKGHKDDCVFGGNSQSWSLGCSDSDGYSVWHNNEKTPCTPTAVSERVAVYVDYESGILSFYNISSDKLIHLHTFNTKFTEPLYPGFTLWISGSTVLLGSV</sequence>
<dbReference type="SUPFAM" id="SSF49899">
    <property type="entry name" value="Concanavalin A-like lectins/glucanases"/>
    <property type="match status" value="1"/>
</dbReference>
<evidence type="ECO:0000259" key="5">
    <source>
        <dbReference type="PROSITE" id="PS50188"/>
    </source>
</evidence>
<dbReference type="Pfam" id="PF13765">
    <property type="entry name" value="PRY"/>
    <property type="match status" value="1"/>
</dbReference>
<keyword evidence="7" id="KW-1185">Reference proteome</keyword>
<dbReference type="PANTHER" id="PTHR25465:SF5">
    <property type="entry name" value="E3 UBIQUITIN_ISG15 LIGASE TRIM25-RELATED"/>
    <property type="match status" value="1"/>
</dbReference>
<dbReference type="SMART" id="SM00589">
    <property type="entry name" value="PRY"/>
    <property type="match status" value="1"/>
</dbReference>
<feature type="chain" id="PRO_5017335982" description="B30.2/SPRY domain-containing protein" evidence="4">
    <location>
        <begin position="23"/>
        <end position="219"/>
    </location>
</feature>
<dbReference type="InterPro" id="IPR013320">
    <property type="entry name" value="ConA-like_dom_sf"/>
</dbReference>
<dbReference type="GO" id="GO:0008270">
    <property type="term" value="F:zinc ion binding"/>
    <property type="evidence" value="ECO:0007669"/>
    <property type="project" value="UniProtKB-KW"/>
</dbReference>
<feature type="domain" description="B30.2/SPRY" evidence="5">
    <location>
        <begin position="28"/>
        <end position="219"/>
    </location>
</feature>
<accession>A0A3B5PSW2</accession>
<dbReference type="InterPro" id="IPR043136">
    <property type="entry name" value="B30.2/SPRY_sf"/>
</dbReference>
<keyword evidence="1" id="KW-0479">Metal-binding</keyword>
<dbReference type="Gene3D" id="2.60.120.920">
    <property type="match status" value="1"/>
</dbReference>
<evidence type="ECO:0000313" key="6">
    <source>
        <dbReference type="Ensembl" id="ENSXMAP00000022813.1"/>
    </source>
</evidence>
<evidence type="ECO:0000313" key="7">
    <source>
        <dbReference type="Proteomes" id="UP000002852"/>
    </source>
</evidence>
<dbReference type="PRINTS" id="PR01407">
    <property type="entry name" value="BUTYPHLNCDUF"/>
</dbReference>